<evidence type="ECO:0000256" key="1">
    <source>
        <dbReference type="ARBA" id="ARBA00022741"/>
    </source>
</evidence>
<dbReference type="InterPro" id="IPR027417">
    <property type="entry name" value="P-loop_NTPase"/>
</dbReference>
<dbReference type="Gene3D" id="1.20.120.1380">
    <property type="entry name" value="Flagellar FlhF biosynthesis protein, N domain"/>
    <property type="match status" value="1"/>
</dbReference>
<organism evidence="4 5">
    <name type="scientific">Thermosulfurimonas dismutans</name>
    <dbReference type="NCBI Taxonomy" id="999894"/>
    <lineage>
        <taxon>Bacteria</taxon>
        <taxon>Pseudomonadati</taxon>
        <taxon>Thermodesulfobacteriota</taxon>
        <taxon>Thermodesulfobacteria</taxon>
        <taxon>Thermodesulfobacteriales</taxon>
        <taxon>Thermodesulfobacteriaceae</taxon>
        <taxon>Thermosulfurimonas</taxon>
    </lineage>
</organism>
<dbReference type="RefSeq" id="WP_068669019.1">
    <property type="nucleotide sequence ID" value="NZ_LWLG01000002.1"/>
</dbReference>
<dbReference type="GO" id="GO:0006614">
    <property type="term" value="P:SRP-dependent cotranslational protein targeting to membrane"/>
    <property type="evidence" value="ECO:0007669"/>
    <property type="project" value="InterPro"/>
</dbReference>
<dbReference type="STRING" id="999894.TDIS_0526"/>
<keyword evidence="2" id="KW-0342">GTP-binding</keyword>
<keyword evidence="1" id="KW-0547">Nucleotide-binding</keyword>
<protein>
    <recommendedName>
        <fullName evidence="3">SRP54-type proteins GTP-binding domain-containing protein</fullName>
    </recommendedName>
</protein>
<dbReference type="InterPro" id="IPR000897">
    <property type="entry name" value="SRP54_GTPase_dom"/>
</dbReference>
<dbReference type="SMART" id="SM00962">
    <property type="entry name" value="SRP54"/>
    <property type="match status" value="1"/>
</dbReference>
<dbReference type="SUPFAM" id="SSF52540">
    <property type="entry name" value="P-loop containing nucleoside triphosphate hydrolases"/>
    <property type="match status" value="1"/>
</dbReference>
<gene>
    <name evidence="4" type="ORF">TDIS_0526</name>
</gene>
<name>A0A179D5I4_9BACT</name>
<comment type="caution">
    <text evidence="4">The sequence shown here is derived from an EMBL/GenBank/DDBJ whole genome shotgun (WGS) entry which is preliminary data.</text>
</comment>
<dbReference type="Gene3D" id="3.40.50.300">
    <property type="entry name" value="P-loop containing nucleotide triphosphate hydrolases"/>
    <property type="match status" value="1"/>
</dbReference>
<proteinExistence type="predicted"/>
<keyword evidence="5" id="KW-1185">Reference proteome</keyword>
<dbReference type="Pfam" id="PF00448">
    <property type="entry name" value="SRP54"/>
    <property type="match status" value="1"/>
</dbReference>
<dbReference type="EMBL" id="LWLG01000002">
    <property type="protein sequence ID" value="OAQ21306.1"/>
    <property type="molecule type" value="Genomic_DNA"/>
</dbReference>
<evidence type="ECO:0000313" key="5">
    <source>
        <dbReference type="Proteomes" id="UP000078390"/>
    </source>
</evidence>
<evidence type="ECO:0000256" key="2">
    <source>
        <dbReference type="ARBA" id="ARBA00023134"/>
    </source>
</evidence>
<dbReference type="Proteomes" id="UP000078390">
    <property type="component" value="Unassembled WGS sequence"/>
</dbReference>
<sequence length="327" mass="37151">MRIKKFRGKNALEVLNEVKKELGEEALILSSRRVEVNGELLYELTAAVDKKPDDFNRRAQDYGNSDLATLKEEISGIKRMLEDLLSEKLKRSRYIRLLEAGLPPEVAREIEDPLSWIRAKVAQRKESPFSRIQIFIGPPGSGKTTSLFKIASWLKYRRKAMVGMISLDGKRIGAKAQALRLGELLEIPVMVTTLEDSEEIKSFSSYFEYLLLDTPSWGRSFRREDIKILLEALPYARIQAVIKSVENPREILRFLEELKILPVEGLVLTHLDRLTLGIALGFLLNNGFPPISFVSLGDKVPEDLARATPDILERIFMRGLEAICDLK</sequence>
<feature type="domain" description="SRP54-type proteins GTP-binding" evidence="3">
    <location>
        <begin position="130"/>
        <end position="317"/>
    </location>
</feature>
<reference evidence="4 5" key="1">
    <citation type="submission" date="2016-04" db="EMBL/GenBank/DDBJ databases">
        <title>Genome analysis of Thermosulfurimonas dismutans, the first thermophilic sulfur-disproportionating bacterium of the phylum Thermodesulfobacteria.</title>
        <authorList>
            <person name="Mardanov A.V."/>
            <person name="Beletsky A.V."/>
            <person name="Kadnikov V.V."/>
            <person name="Slobodkin A.I."/>
            <person name="Ravin N.V."/>
        </authorList>
    </citation>
    <scope>NUCLEOTIDE SEQUENCE [LARGE SCALE GENOMIC DNA]</scope>
    <source>
        <strain evidence="4 5">S95</strain>
    </source>
</reference>
<dbReference type="GO" id="GO:0005525">
    <property type="term" value="F:GTP binding"/>
    <property type="evidence" value="ECO:0007669"/>
    <property type="project" value="UniProtKB-KW"/>
</dbReference>
<evidence type="ECO:0000259" key="3">
    <source>
        <dbReference type="SMART" id="SM00962"/>
    </source>
</evidence>
<dbReference type="AlphaFoldDB" id="A0A179D5I4"/>
<evidence type="ECO:0000313" key="4">
    <source>
        <dbReference type="EMBL" id="OAQ21306.1"/>
    </source>
</evidence>
<accession>A0A179D5I4</accession>
<dbReference type="OrthoDB" id="9778554at2"/>